<name>A0A4U8Z7D7_METTU</name>
<geneLocation type="plasmid" evidence="2 3">
    <name>2</name>
</geneLocation>
<protein>
    <submittedName>
        <fullName evidence="2">Uncharacterized protein</fullName>
    </submittedName>
</protein>
<reference evidence="2 3" key="1">
    <citation type="submission" date="2019-03" db="EMBL/GenBank/DDBJ databases">
        <authorList>
            <person name="Kox A.R. M."/>
        </authorList>
    </citation>
    <scope>NUCLEOTIDE SEQUENCE [LARGE SCALE GENOMIC DNA]</scope>
    <source>
        <strain evidence="2">MTUNDRAET4 annotated genome</strain>
        <plasmid evidence="3">2</plasmid>
    </source>
</reference>
<keyword evidence="2" id="KW-0614">Plasmid</keyword>
<proteinExistence type="predicted"/>
<dbReference type="KEGG" id="mtun:MTUNDRAET4_0371.1"/>
<sequence length="65" mass="6774">MRKTTDAVMSVVACLSFGSASPETQRDGNAPKAPQRGVLQDKAVGPPRQDGRGIHGAVDLKGQTL</sequence>
<dbReference type="EMBL" id="LR536451">
    <property type="protein sequence ID" value="VFU16766.1"/>
    <property type="molecule type" value="Genomic_DNA"/>
</dbReference>
<dbReference type="Proteomes" id="UP000294360">
    <property type="component" value="Plasmid 2"/>
</dbReference>
<evidence type="ECO:0000313" key="2">
    <source>
        <dbReference type="EMBL" id="VFU16766.1"/>
    </source>
</evidence>
<dbReference type="AlphaFoldDB" id="A0A4U8Z7D7"/>
<gene>
    <name evidence="2" type="ORF">MTUNDRAET4_0371</name>
</gene>
<accession>A0A4U8Z7D7</accession>
<feature type="region of interest" description="Disordered" evidence="1">
    <location>
        <begin position="17"/>
        <end position="65"/>
    </location>
</feature>
<evidence type="ECO:0000256" key="1">
    <source>
        <dbReference type="SAM" id="MobiDB-lite"/>
    </source>
</evidence>
<evidence type="ECO:0000313" key="3">
    <source>
        <dbReference type="Proteomes" id="UP000294360"/>
    </source>
</evidence>
<organism evidence="2 3">
    <name type="scientific">Methylocella tundrae</name>
    <dbReference type="NCBI Taxonomy" id="227605"/>
    <lineage>
        <taxon>Bacteria</taxon>
        <taxon>Pseudomonadati</taxon>
        <taxon>Pseudomonadota</taxon>
        <taxon>Alphaproteobacteria</taxon>
        <taxon>Hyphomicrobiales</taxon>
        <taxon>Beijerinckiaceae</taxon>
        <taxon>Methylocella</taxon>
    </lineage>
</organism>